<feature type="domain" description="Microtubule-associated protein 1B/S N-terminal" evidence="2">
    <location>
        <begin position="6"/>
        <end position="141"/>
    </location>
</feature>
<dbReference type="GO" id="GO:0043025">
    <property type="term" value="C:neuronal cell body"/>
    <property type="evidence" value="ECO:0007669"/>
    <property type="project" value="TreeGrafter"/>
</dbReference>
<feature type="region of interest" description="Disordered" evidence="1">
    <location>
        <begin position="525"/>
        <end position="590"/>
    </location>
</feature>
<feature type="compositionally biased region" description="Polar residues" evidence="1">
    <location>
        <begin position="1043"/>
        <end position="1055"/>
    </location>
</feature>
<feature type="region of interest" description="Disordered" evidence="1">
    <location>
        <begin position="418"/>
        <end position="491"/>
    </location>
</feature>
<dbReference type="InterPro" id="IPR057480">
    <property type="entry name" value="MAP1A/B/S-like_MBL"/>
</dbReference>
<dbReference type="InterPro" id="IPR056617">
    <property type="entry name" value="MAP1B/S_N"/>
</dbReference>
<feature type="compositionally biased region" description="Polar residues" evidence="1">
    <location>
        <begin position="786"/>
        <end position="798"/>
    </location>
</feature>
<sequence>ILVVFITGERVIQKQTENLALEILVNPFAQTVKHSIKKLLTSPAPVKYIIYAGHVFQSSGAWVLQDDTFAFNSFSQIFKNIDVENALKQNTSAALTIYTLAENIWETSVNRADFISSVRVHVNPTHKLDNTHGVSQFVDYVESLVKVVPITSLLRASEQFGNISFTRPTLYIFPGCQGDSALFGINGFNLLVNGGYNRRACFWDFARHLDRIDALLMTHLGTDNIFGLKTILQRKSLENVHPQIGYLYFNVLEKIGALQKEGEASVDSSKKSLLLNLAAEANKITQMAKQLGINPHPCSRNAAAANCEPINLYHKLGHGSLDMYVLNPAADSKELKEFYQLLEKESSNLGTSGAFPLQNVLSVCSLLVWKPYNLDDKIVRIFFPGNAPQHKVVEGFEKVKTFGFLKYATCTARDLTKPPAIKKPLSGPGKVSIGSKAVSMGPSSSRSETRKNLNSTKLESPSKEDKTEKSETKSLSPSKSSKSVRDENSKKNLKLDEKAKFIEKDIHLKSGEKETKAIKDVRPITVPSPVRGSGTLSKVSFPSKSVTSIKSSLPHESSPVKSATKTTKTSSAKEVAKANSASQIESDTLNVDHLDQSNLQPNAEYTDHSQKYQLESQKISETCDAVGAINTVKVIDDVSATVLTADKFRLEDLGIYEEEQDINGYEIRDKYELEDQEKPQALPEPTVMIESPSQGMEGLPDYSRTELCSQEIFESCPAEGKQTLGEEIQNNDASVVEILPSSELSCDEQQGYHYPSSVKLPSEFETPTFTNDGPDPRAANHAPVEQNIQYGINNSSNGRDMGGIQEVDEEEHDDDGSVTRENDVYKEGSADRESLRGMGICDDDEEEEVECDDEIKEDLEEEEQGSERASAERQFEDVEESTYQENQGEQDTDNSYSQRDIEDRDSIDGGTPDNEQNIDEIAVSELNGKINEVEEEIEKIAGHRFVEDTALNPFFGVEDTNMGHSVQSQDYVDESDDKSEPSFDALAHWGHPMGLPSPPLRASPNSSEKPSGAAKVDGKKRAKTAPTISKTGTRPASAAATKRMSTGSSRSSPLNAKTPILPPMTPFYVDLTYVPCHGDSLYADAEFFKRIRARYYVISALTPNPQVLDYLLEAKATWEQKELEVTIIPTYDNETLRHWMGLNAEKLQELRVDLKPAVSRCTIQLQDLETCLPAYRLEV</sequence>
<feature type="compositionally biased region" description="Basic and acidic residues" evidence="1">
    <location>
        <begin position="815"/>
        <end position="835"/>
    </location>
</feature>
<dbReference type="GO" id="GO:0003779">
    <property type="term" value="F:actin binding"/>
    <property type="evidence" value="ECO:0007669"/>
    <property type="project" value="TreeGrafter"/>
</dbReference>
<feature type="region of interest" description="Disordered" evidence="1">
    <location>
        <begin position="960"/>
        <end position="1057"/>
    </location>
</feature>
<dbReference type="OrthoDB" id="5371837at2759"/>
<dbReference type="GO" id="GO:0005874">
    <property type="term" value="C:microtubule"/>
    <property type="evidence" value="ECO:0007669"/>
    <property type="project" value="InterPro"/>
</dbReference>
<feature type="compositionally biased region" description="Basic and acidic residues" evidence="1">
    <location>
        <begin position="865"/>
        <end position="876"/>
    </location>
</feature>
<evidence type="ECO:0000259" key="2">
    <source>
        <dbReference type="Pfam" id="PF23415"/>
    </source>
</evidence>
<organism evidence="4 5">
    <name type="scientific">Candidula unifasciata</name>
    <dbReference type="NCBI Taxonomy" id="100452"/>
    <lineage>
        <taxon>Eukaryota</taxon>
        <taxon>Metazoa</taxon>
        <taxon>Spiralia</taxon>
        <taxon>Lophotrochozoa</taxon>
        <taxon>Mollusca</taxon>
        <taxon>Gastropoda</taxon>
        <taxon>Heterobranchia</taxon>
        <taxon>Euthyneura</taxon>
        <taxon>Panpulmonata</taxon>
        <taxon>Eupulmonata</taxon>
        <taxon>Stylommatophora</taxon>
        <taxon>Helicina</taxon>
        <taxon>Helicoidea</taxon>
        <taxon>Geomitridae</taxon>
        <taxon>Candidula</taxon>
    </lineage>
</organism>
<feature type="compositionally biased region" description="Acidic residues" evidence="1">
    <location>
        <begin position="841"/>
        <end position="864"/>
    </location>
</feature>
<feature type="compositionally biased region" description="Polar residues" evidence="1">
    <location>
        <begin position="534"/>
        <end position="555"/>
    </location>
</feature>
<feature type="region of interest" description="Disordered" evidence="1">
    <location>
        <begin position="755"/>
        <end position="922"/>
    </location>
</feature>
<reference evidence="4" key="1">
    <citation type="submission" date="2021-04" db="EMBL/GenBank/DDBJ databases">
        <authorList>
            <consortium name="Molecular Ecology Group"/>
        </authorList>
    </citation>
    <scope>NUCLEOTIDE SEQUENCE</scope>
</reference>
<dbReference type="GO" id="GO:0016358">
    <property type="term" value="P:dendrite development"/>
    <property type="evidence" value="ECO:0007669"/>
    <property type="project" value="TreeGrafter"/>
</dbReference>
<evidence type="ECO:0008006" key="6">
    <source>
        <dbReference type="Google" id="ProtNLM"/>
    </source>
</evidence>
<feature type="compositionally biased region" description="Low complexity" evidence="1">
    <location>
        <begin position="557"/>
        <end position="573"/>
    </location>
</feature>
<dbReference type="GO" id="GO:0030425">
    <property type="term" value="C:dendrite"/>
    <property type="evidence" value="ECO:0007669"/>
    <property type="project" value="TreeGrafter"/>
</dbReference>
<dbReference type="AlphaFoldDB" id="A0A8S3Z8G0"/>
<dbReference type="GO" id="GO:0005829">
    <property type="term" value="C:cytosol"/>
    <property type="evidence" value="ECO:0007669"/>
    <property type="project" value="TreeGrafter"/>
</dbReference>
<gene>
    <name evidence="4" type="ORF">CUNI_LOCUS11405</name>
</gene>
<dbReference type="GO" id="GO:0007409">
    <property type="term" value="P:axonogenesis"/>
    <property type="evidence" value="ECO:0007669"/>
    <property type="project" value="TreeGrafter"/>
</dbReference>
<dbReference type="GO" id="GO:0005875">
    <property type="term" value="C:microtubule associated complex"/>
    <property type="evidence" value="ECO:0007669"/>
    <property type="project" value="TreeGrafter"/>
</dbReference>
<feature type="compositionally biased region" description="Polar residues" evidence="1">
    <location>
        <begin position="579"/>
        <end position="589"/>
    </location>
</feature>
<proteinExistence type="predicted"/>
<keyword evidence="5" id="KW-1185">Reference proteome</keyword>
<dbReference type="EMBL" id="CAJHNH020002188">
    <property type="protein sequence ID" value="CAG5125847.1"/>
    <property type="molecule type" value="Genomic_DNA"/>
</dbReference>
<feature type="compositionally biased region" description="Polar residues" evidence="1">
    <location>
        <begin position="441"/>
        <end position="458"/>
    </location>
</feature>
<dbReference type="SUPFAM" id="SSF56281">
    <property type="entry name" value="Metallo-hydrolase/oxidoreductase"/>
    <property type="match status" value="1"/>
</dbReference>
<dbReference type="GO" id="GO:0000226">
    <property type="term" value="P:microtubule cytoskeleton organization"/>
    <property type="evidence" value="ECO:0007669"/>
    <property type="project" value="InterPro"/>
</dbReference>
<dbReference type="GO" id="GO:0031114">
    <property type="term" value="P:regulation of microtubule depolymerization"/>
    <property type="evidence" value="ECO:0007669"/>
    <property type="project" value="TreeGrafter"/>
</dbReference>
<comment type="caution">
    <text evidence="4">The sequence shown here is derived from an EMBL/GenBank/DDBJ whole genome shotgun (WGS) entry which is preliminary data.</text>
</comment>
<feature type="compositionally biased region" description="Basic and acidic residues" evidence="1">
    <location>
        <begin position="460"/>
        <end position="472"/>
    </location>
</feature>
<feature type="domain" description="Microtubule-associated protein 1A/B/S-like MBL-like" evidence="3">
    <location>
        <begin position="152"/>
        <end position="416"/>
    </location>
</feature>
<dbReference type="Pfam" id="PF23415">
    <property type="entry name" value="MAPB1_N"/>
    <property type="match status" value="1"/>
</dbReference>
<dbReference type="PANTHER" id="PTHR13843">
    <property type="entry name" value="MICROTUBULE-ASSOCIATED PROTEIN"/>
    <property type="match status" value="1"/>
</dbReference>
<dbReference type="PANTHER" id="PTHR13843:SF12">
    <property type="entry name" value="ATPASE F1_V1_A1 COMPLEX ALPHA_BETA SUBUNIT NUCLEOTIDE-BINDING DOMAIN-CONTAINING PROTEIN"/>
    <property type="match status" value="1"/>
</dbReference>
<evidence type="ECO:0000313" key="5">
    <source>
        <dbReference type="Proteomes" id="UP000678393"/>
    </source>
</evidence>
<name>A0A8S3Z8G0_9EUPU</name>
<accession>A0A8S3Z8G0</accession>
<feature type="compositionally biased region" description="Acidic residues" evidence="1">
    <location>
        <begin position="877"/>
        <end position="892"/>
    </location>
</feature>
<protein>
    <recommendedName>
        <fullName evidence="6">Microtubule-associated protein futsch</fullName>
    </recommendedName>
</protein>
<dbReference type="GO" id="GO:0008017">
    <property type="term" value="F:microtubule binding"/>
    <property type="evidence" value="ECO:0007669"/>
    <property type="project" value="InterPro"/>
</dbReference>
<dbReference type="InterPro" id="IPR026074">
    <property type="entry name" value="MAP1"/>
</dbReference>
<feature type="non-terminal residue" evidence="4">
    <location>
        <position position="1179"/>
    </location>
</feature>
<dbReference type="GO" id="GO:0045202">
    <property type="term" value="C:synapse"/>
    <property type="evidence" value="ECO:0007669"/>
    <property type="project" value="TreeGrafter"/>
</dbReference>
<evidence type="ECO:0000259" key="3">
    <source>
        <dbReference type="Pfam" id="PF25281"/>
    </source>
</evidence>
<evidence type="ECO:0000313" key="4">
    <source>
        <dbReference type="EMBL" id="CAG5125847.1"/>
    </source>
</evidence>
<evidence type="ECO:0000256" key="1">
    <source>
        <dbReference type="SAM" id="MobiDB-lite"/>
    </source>
</evidence>
<dbReference type="Proteomes" id="UP000678393">
    <property type="component" value="Unassembled WGS sequence"/>
</dbReference>
<dbReference type="InterPro" id="IPR036866">
    <property type="entry name" value="RibonucZ/Hydroxyglut_hydro"/>
</dbReference>
<dbReference type="Pfam" id="PF25281">
    <property type="entry name" value="MBL_MAP1B"/>
    <property type="match status" value="1"/>
</dbReference>